<evidence type="ECO:0000313" key="11">
    <source>
        <dbReference type="EMBL" id="SVE73025.1"/>
    </source>
</evidence>
<evidence type="ECO:0000256" key="1">
    <source>
        <dbReference type="ARBA" id="ARBA00022692"/>
    </source>
</evidence>
<feature type="compositionally biased region" description="Basic and acidic residues" evidence="8">
    <location>
        <begin position="103"/>
        <end position="115"/>
    </location>
</feature>
<evidence type="ECO:0000256" key="8">
    <source>
        <dbReference type="SAM" id="MobiDB-lite"/>
    </source>
</evidence>
<feature type="signal peptide" evidence="10">
    <location>
        <begin position="1"/>
        <end position="28"/>
    </location>
</feature>
<feature type="chain" id="PRO_5021232972" description="PAT complex subunit CCDC47" evidence="10">
    <location>
        <begin position="29"/>
        <end position="477"/>
    </location>
</feature>
<protein>
    <recommendedName>
        <fullName evidence="6">PAT complex subunit CCDC47</fullName>
    </recommendedName>
    <alternativeName>
        <fullName evidence="7">Coiled-coil domain-containing protein 47</fullName>
    </alternativeName>
</protein>
<keyword evidence="1 9" id="KW-0812">Transmembrane</keyword>
<dbReference type="EMBL" id="LR003406">
    <property type="protein sequence ID" value="SVE73025.1"/>
    <property type="molecule type" value="mRNA"/>
</dbReference>
<gene>
    <name evidence="11" type="primary">EOG090X08PA</name>
</gene>
<evidence type="ECO:0000256" key="6">
    <source>
        <dbReference type="ARBA" id="ARBA00034875"/>
    </source>
</evidence>
<feature type="region of interest" description="Disordered" evidence="8">
    <location>
        <begin position="426"/>
        <end position="477"/>
    </location>
</feature>
<dbReference type="AlphaFoldDB" id="A0A4Y7LZQ0"/>
<reference evidence="11" key="1">
    <citation type="submission" date="2018-08" db="EMBL/GenBank/DDBJ databases">
        <authorList>
            <person name="Cornetti L."/>
        </authorList>
    </citation>
    <scope>NUCLEOTIDE SEQUENCE</scope>
    <source>
        <strain evidence="11">OM-SAIQ-clone2</strain>
    </source>
</reference>
<dbReference type="PANTHER" id="PTHR12883:SF0">
    <property type="entry name" value="PAT COMPLEX SUBUNIT CCDC47"/>
    <property type="match status" value="1"/>
</dbReference>
<organism evidence="11">
    <name type="scientific">Ceriodaphnia reticulata</name>
    <dbReference type="NCBI Taxonomy" id="302197"/>
    <lineage>
        <taxon>Eukaryota</taxon>
        <taxon>Metazoa</taxon>
        <taxon>Ecdysozoa</taxon>
        <taxon>Arthropoda</taxon>
        <taxon>Crustacea</taxon>
        <taxon>Branchiopoda</taxon>
        <taxon>Diplostraca</taxon>
        <taxon>Cladocera</taxon>
        <taxon>Anomopoda</taxon>
        <taxon>Daphniidae</taxon>
        <taxon>Ceriodaphnia</taxon>
    </lineage>
</organism>
<keyword evidence="10" id="KW-0732">Signal</keyword>
<evidence type="ECO:0000256" key="5">
    <source>
        <dbReference type="ARBA" id="ARBA00034746"/>
    </source>
</evidence>
<feature type="compositionally biased region" description="Basic and acidic residues" evidence="8">
    <location>
        <begin position="430"/>
        <end position="463"/>
    </location>
</feature>
<evidence type="ECO:0000256" key="9">
    <source>
        <dbReference type="SAM" id="Phobius"/>
    </source>
</evidence>
<feature type="compositionally biased region" description="Basic residues" evidence="8">
    <location>
        <begin position="464"/>
        <end position="477"/>
    </location>
</feature>
<feature type="transmembrane region" description="Helical" evidence="9">
    <location>
        <begin position="138"/>
        <end position="157"/>
    </location>
</feature>
<keyword evidence="2 9" id="KW-1133">Transmembrane helix</keyword>
<dbReference type="PANTHER" id="PTHR12883">
    <property type="entry name" value="ADIPOCYTE-SPECIFIC PROTEIN 4-RELATED"/>
    <property type="match status" value="1"/>
</dbReference>
<proteinExistence type="evidence at transcript level"/>
<dbReference type="GO" id="GO:0030867">
    <property type="term" value="C:rough endoplasmic reticulum membrane"/>
    <property type="evidence" value="ECO:0007669"/>
    <property type="project" value="UniProtKB-SubCell"/>
</dbReference>
<evidence type="ECO:0000256" key="10">
    <source>
        <dbReference type="SAM" id="SignalP"/>
    </source>
</evidence>
<comment type="similarity">
    <text evidence="5">Belongs to the CCDC47 family.</text>
</comment>
<comment type="subcellular location">
    <subcellularLocation>
        <location evidence="4">Rough endoplasmic reticulum membrane</location>
        <topology evidence="4">Single-pass type I membrane protein</topology>
    </subcellularLocation>
</comment>
<feature type="region of interest" description="Disordered" evidence="8">
    <location>
        <begin position="53"/>
        <end position="115"/>
    </location>
</feature>
<evidence type="ECO:0000256" key="2">
    <source>
        <dbReference type="ARBA" id="ARBA00022989"/>
    </source>
</evidence>
<name>A0A4Y7LZQ0_9CRUS</name>
<accession>A0A4Y7LZQ0</accession>
<evidence type="ECO:0000256" key="3">
    <source>
        <dbReference type="ARBA" id="ARBA00023136"/>
    </source>
</evidence>
<feature type="compositionally biased region" description="Acidic residues" evidence="8">
    <location>
        <begin position="78"/>
        <end position="102"/>
    </location>
</feature>
<evidence type="ECO:0000256" key="7">
    <source>
        <dbReference type="ARBA" id="ARBA00034902"/>
    </source>
</evidence>
<keyword evidence="3 9" id="KW-0472">Membrane</keyword>
<dbReference type="GO" id="GO:0005509">
    <property type="term" value="F:calcium ion binding"/>
    <property type="evidence" value="ECO:0007669"/>
    <property type="project" value="InterPro"/>
</dbReference>
<sequence length="477" mass="54640">MSPPVDRSHWLTIFALTLLFVSYNIANAGVNQVDIEDNEFAEFEDFDVEEAVGGMASEQKSAEQEEPDLPELAKSAETDDEEEATVETEDNEFEHVDEDEYEGYEKDSTSKPDLKLNEGPKITFAQLPAHLRSNWESYYLELMILAGLVLYFFNFFVGRSKNQRIAETWYAAFKGPLQENFALVGDDGKLENSQPGLLKESENVYLLWCSGRTACEAVLFELRLLKRQDLVAMVMSFFRPVQDQVHVKVFMNDVDMDTYVMCLAGKKTATRLIREMADISVYCPEKKSAVDKLGLPPSFVLMSEIGEVATTLLDTRVCSVITKTPEVFESIHFSDQYSGPKQTEETAPSKMPDVKKMLIFTFNLPLKNGKSIADSVENIRPAIMLTFYCMERVKRFRLSKESKMKADKNRQKVEEAFLKSTHVARAEAAAARREEKRRQEKEKILQDDDPEKQRKWEEKEAKRLAKKRMPKMKAIKV</sequence>
<dbReference type="InterPro" id="IPR012879">
    <property type="entry name" value="CCDC47"/>
</dbReference>
<dbReference type="Pfam" id="PF07946">
    <property type="entry name" value="CCDC47"/>
    <property type="match status" value="1"/>
</dbReference>
<dbReference type="GO" id="GO:0032469">
    <property type="term" value="P:endoplasmic reticulum calcium ion homeostasis"/>
    <property type="evidence" value="ECO:0007669"/>
    <property type="project" value="InterPro"/>
</dbReference>
<evidence type="ECO:0000256" key="4">
    <source>
        <dbReference type="ARBA" id="ARBA00034697"/>
    </source>
</evidence>